<keyword evidence="3" id="KW-0676">Redox-active center</keyword>
<dbReference type="OrthoDB" id="9813820at2"/>
<dbReference type="SUPFAM" id="SSF52833">
    <property type="entry name" value="Thioredoxin-like"/>
    <property type="match status" value="1"/>
</dbReference>
<feature type="domain" description="Thioredoxin" evidence="5">
    <location>
        <begin position="43"/>
        <end position="183"/>
    </location>
</feature>
<dbReference type="CDD" id="cd02966">
    <property type="entry name" value="TlpA_like_family"/>
    <property type="match status" value="1"/>
</dbReference>
<evidence type="ECO:0000256" key="1">
    <source>
        <dbReference type="ARBA" id="ARBA00004196"/>
    </source>
</evidence>
<dbReference type="PANTHER" id="PTHR42852:SF17">
    <property type="entry name" value="THIOREDOXIN-LIKE PROTEIN HI_1115"/>
    <property type="match status" value="1"/>
</dbReference>
<gene>
    <name evidence="6" type="ORF">PPSIR1_39690</name>
</gene>
<dbReference type="RefSeq" id="WP_006969417.1">
    <property type="nucleotide sequence ID" value="NZ_ABCS01000003.1"/>
</dbReference>
<sequence>MDPDEIRSARIQLAACFAVLVGVGALMFSGADVSCSFGGSEPAQAGKPVPNFQTTLDDGTALSAADLQGHVTLMTFWATWCGPCRQELPSIDALYDEHEQLWVYGVNLDRGALETRRPQVIAMTRELGVGFPQVYDDGSVGRAFGVSGIPHLVLVDGEGVIRHQHIGLVPESMLRREVEALLEERN</sequence>
<dbReference type="InterPro" id="IPR036249">
    <property type="entry name" value="Thioredoxin-like_sf"/>
</dbReference>
<keyword evidence="7" id="KW-1185">Reference proteome</keyword>
<comment type="caution">
    <text evidence="6">The sequence shown here is derived from an EMBL/GenBank/DDBJ whole genome shotgun (WGS) entry which is preliminary data.</text>
</comment>
<keyword evidence="4" id="KW-0472">Membrane</keyword>
<dbReference type="GO" id="GO:0016491">
    <property type="term" value="F:oxidoreductase activity"/>
    <property type="evidence" value="ECO:0007669"/>
    <property type="project" value="InterPro"/>
</dbReference>
<dbReference type="PROSITE" id="PS51352">
    <property type="entry name" value="THIOREDOXIN_2"/>
    <property type="match status" value="1"/>
</dbReference>
<evidence type="ECO:0000313" key="7">
    <source>
        <dbReference type="Proteomes" id="UP000005801"/>
    </source>
</evidence>
<evidence type="ECO:0000256" key="4">
    <source>
        <dbReference type="SAM" id="Phobius"/>
    </source>
</evidence>
<dbReference type="InterPro" id="IPR013740">
    <property type="entry name" value="Redoxin"/>
</dbReference>
<keyword evidence="4" id="KW-1133">Transmembrane helix</keyword>
<dbReference type="Pfam" id="PF08534">
    <property type="entry name" value="Redoxin"/>
    <property type="match status" value="1"/>
</dbReference>
<dbReference type="InterPro" id="IPR017937">
    <property type="entry name" value="Thioredoxin_CS"/>
</dbReference>
<organism evidence="6 7">
    <name type="scientific">Plesiocystis pacifica SIR-1</name>
    <dbReference type="NCBI Taxonomy" id="391625"/>
    <lineage>
        <taxon>Bacteria</taxon>
        <taxon>Pseudomonadati</taxon>
        <taxon>Myxococcota</taxon>
        <taxon>Polyangia</taxon>
        <taxon>Nannocystales</taxon>
        <taxon>Nannocystaceae</taxon>
        <taxon>Plesiocystis</taxon>
    </lineage>
</organism>
<keyword evidence="4" id="KW-0812">Transmembrane</keyword>
<accession>A6FY68</accession>
<evidence type="ECO:0000256" key="2">
    <source>
        <dbReference type="ARBA" id="ARBA00022748"/>
    </source>
</evidence>
<name>A6FY68_9BACT</name>
<dbReference type="Gene3D" id="3.40.30.10">
    <property type="entry name" value="Glutaredoxin"/>
    <property type="match status" value="1"/>
</dbReference>
<dbReference type="PROSITE" id="PS00194">
    <property type="entry name" value="THIOREDOXIN_1"/>
    <property type="match status" value="1"/>
</dbReference>
<dbReference type="GO" id="GO:0030313">
    <property type="term" value="C:cell envelope"/>
    <property type="evidence" value="ECO:0007669"/>
    <property type="project" value="UniProtKB-SubCell"/>
</dbReference>
<feature type="transmembrane region" description="Helical" evidence="4">
    <location>
        <begin position="12"/>
        <end position="31"/>
    </location>
</feature>
<evidence type="ECO:0000313" key="6">
    <source>
        <dbReference type="EMBL" id="EDM81447.1"/>
    </source>
</evidence>
<dbReference type="EMBL" id="ABCS01000003">
    <property type="protein sequence ID" value="EDM81447.1"/>
    <property type="molecule type" value="Genomic_DNA"/>
</dbReference>
<keyword evidence="2" id="KW-0201">Cytochrome c-type biogenesis</keyword>
<dbReference type="GO" id="GO:0017004">
    <property type="term" value="P:cytochrome complex assembly"/>
    <property type="evidence" value="ECO:0007669"/>
    <property type="project" value="UniProtKB-KW"/>
</dbReference>
<proteinExistence type="predicted"/>
<dbReference type="Proteomes" id="UP000005801">
    <property type="component" value="Unassembled WGS sequence"/>
</dbReference>
<dbReference type="eggNOG" id="COG0526">
    <property type="taxonomic scope" value="Bacteria"/>
</dbReference>
<dbReference type="PANTHER" id="PTHR42852">
    <property type="entry name" value="THIOL:DISULFIDE INTERCHANGE PROTEIN DSBE"/>
    <property type="match status" value="1"/>
</dbReference>
<evidence type="ECO:0000256" key="3">
    <source>
        <dbReference type="ARBA" id="ARBA00023284"/>
    </source>
</evidence>
<dbReference type="InterPro" id="IPR050553">
    <property type="entry name" value="Thioredoxin_ResA/DsbE_sf"/>
</dbReference>
<protein>
    <submittedName>
        <fullName evidence="6">Cytochrome c biogenesis</fullName>
    </submittedName>
</protein>
<dbReference type="STRING" id="391625.PPSIR1_39690"/>
<evidence type="ECO:0000259" key="5">
    <source>
        <dbReference type="PROSITE" id="PS51352"/>
    </source>
</evidence>
<reference evidence="6 7" key="1">
    <citation type="submission" date="2007-06" db="EMBL/GenBank/DDBJ databases">
        <authorList>
            <person name="Shimkets L."/>
            <person name="Ferriera S."/>
            <person name="Johnson J."/>
            <person name="Kravitz S."/>
            <person name="Beeson K."/>
            <person name="Sutton G."/>
            <person name="Rogers Y.-H."/>
            <person name="Friedman R."/>
            <person name="Frazier M."/>
            <person name="Venter J.C."/>
        </authorList>
    </citation>
    <scope>NUCLEOTIDE SEQUENCE [LARGE SCALE GENOMIC DNA]</scope>
    <source>
        <strain evidence="6 7">SIR-1</strain>
    </source>
</reference>
<comment type="subcellular location">
    <subcellularLocation>
        <location evidence="1">Cell envelope</location>
    </subcellularLocation>
</comment>
<dbReference type="AlphaFoldDB" id="A6FY68"/>
<dbReference type="InterPro" id="IPR013766">
    <property type="entry name" value="Thioredoxin_domain"/>
</dbReference>